<keyword evidence="11 12" id="KW-0998">Cell outer membrane</keyword>
<dbReference type="SUPFAM" id="SSF56935">
    <property type="entry name" value="Porins"/>
    <property type="match status" value="1"/>
</dbReference>
<feature type="compositionally biased region" description="Gly residues" evidence="14">
    <location>
        <begin position="521"/>
        <end position="533"/>
    </location>
</feature>
<evidence type="ECO:0000256" key="9">
    <source>
        <dbReference type="ARBA" id="ARBA00023077"/>
    </source>
</evidence>
<evidence type="ECO:0000256" key="14">
    <source>
        <dbReference type="SAM" id="MobiDB-lite"/>
    </source>
</evidence>
<dbReference type="InterPro" id="IPR011662">
    <property type="entry name" value="Secretin/TonB_short_N"/>
</dbReference>
<reference evidence="17" key="1">
    <citation type="submission" date="2022-01" db="EMBL/GenBank/DDBJ databases">
        <authorList>
            <person name="Karlyshev A.V."/>
            <person name="Jaspars M."/>
        </authorList>
    </citation>
    <scope>NUCLEOTIDE SEQUENCE</scope>
    <source>
        <strain evidence="17">AGSA3-2</strain>
    </source>
</reference>
<evidence type="ECO:0000256" key="6">
    <source>
        <dbReference type="ARBA" id="ARBA00022729"/>
    </source>
</evidence>
<dbReference type="InterPro" id="IPR012910">
    <property type="entry name" value="Plug_dom"/>
</dbReference>
<dbReference type="Pfam" id="PF07660">
    <property type="entry name" value="STN"/>
    <property type="match status" value="1"/>
</dbReference>
<accession>A0A9Q3ZI35</accession>
<comment type="similarity">
    <text evidence="12 13">Belongs to the TonB-dependent receptor family.</text>
</comment>
<keyword evidence="4" id="KW-0410">Iron transport</keyword>
<dbReference type="CDD" id="cd01347">
    <property type="entry name" value="ligand_gated_channel"/>
    <property type="match status" value="1"/>
</dbReference>
<keyword evidence="17" id="KW-0675">Receptor</keyword>
<dbReference type="SMART" id="SM00965">
    <property type="entry name" value="STN"/>
    <property type="match status" value="1"/>
</dbReference>
<keyword evidence="7" id="KW-0408">Iron</keyword>
<dbReference type="Pfam" id="PF00593">
    <property type="entry name" value="TonB_dep_Rec_b-barrel"/>
    <property type="match status" value="1"/>
</dbReference>
<dbReference type="Gene3D" id="2.170.130.10">
    <property type="entry name" value="TonB-dependent receptor, plug domain"/>
    <property type="match status" value="1"/>
</dbReference>
<dbReference type="AlphaFoldDB" id="A0A9Q3ZI35"/>
<evidence type="ECO:0000256" key="1">
    <source>
        <dbReference type="ARBA" id="ARBA00004571"/>
    </source>
</evidence>
<sequence length="747" mass="81561">MTCFSRFRHLPLTLSLCGVVAGAAMVGAPAMAKESAGSRLYQVASGPLDGALAEFAGAAGLTLVIDGRLTEGKHSAGLSGQYSPLEGLRVLLAGSGLEAVAQGNGSYRLRARPPRSGSPHTLEKVTVTSASASGQAVDVTNAPASISVITREELEGKAYRDITEALQAVPGVYVDDGPSGKGGTEEISIRGMDSKYTLILVDGKPQGSGQGYYNGFGAGAEYGWLPPVSAIERIEVIRGPMSSLYGSDALGGVINVITRKTPDQWSGSVTLDRVMQESHDAGDYHQNRYYLSGPLVQDRLSFTVFGSRYVRDEDDIPSGYRDLDRDNTTVRLGWTPSERQSLQLEAGYATQDIVGTAARTGSDSELNTVRRHQALSHDFAWGNDFTTKSYVQHEEMLNRTQSALYERTTANTSTVLPFDRHVMTVGAQYRLQKTENPARAINKANLERWDAALFAEDQWFINDPLSLTGGLRWVKDENYGSEVVPRAYAVHALSPAFTVKGGVSAGYRTPDLKQGDSNWVEGGGGPSTDGGDIGNSDLKPEKSVTYELAGLWQGRNGIETSVTVFHTDYKDKIEKPLICDRVSGTDTDCLYQGYDYEKLYQYTNVDEARVRGVEVTFGFPLRHDMRVHTNYTFTDSEQLSGDNKGNPLNDQPRHRANIAFDWQATDKARIWSKARFKGRAEQVAGRGGLTERYPSYTLVDTGMQYQLSGLVSVYGGVYNLLDKEVDSDTYGRVLDGRRYNAGITVRF</sequence>
<dbReference type="PROSITE" id="PS52016">
    <property type="entry name" value="TONB_DEPENDENT_REC_3"/>
    <property type="match status" value="1"/>
</dbReference>
<keyword evidence="5 12" id="KW-0812">Transmembrane</keyword>
<dbReference type="RefSeq" id="WP_026948472.1">
    <property type="nucleotide sequence ID" value="NZ_CBDDTQ010000003.1"/>
</dbReference>
<evidence type="ECO:0000259" key="16">
    <source>
        <dbReference type="SMART" id="SM00965"/>
    </source>
</evidence>
<keyword evidence="3 12" id="KW-1134">Transmembrane beta strand</keyword>
<dbReference type="InterPro" id="IPR037066">
    <property type="entry name" value="Plug_dom_sf"/>
</dbReference>
<comment type="caution">
    <text evidence="17">The sequence shown here is derived from an EMBL/GenBank/DDBJ whole genome shotgun (WGS) entry which is preliminary data.</text>
</comment>
<keyword evidence="2 12" id="KW-0813">Transport</keyword>
<evidence type="ECO:0000313" key="18">
    <source>
        <dbReference type="Proteomes" id="UP001107961"/>
    </source>
</evidence>
<keyword evidence="8" id="KW-0406">Ion transport</keyword>
<dbReference type="Pfam" id="PF07715">
    <property type="entry name" value="Plug"/>
    <property type="match status" value="1"/>
</dbReference>
<dbReference type="Proteomes" id="UP001107961">
    <property type="component" value="Unassembled WGS sequence"/>
</dbReference>
<keyword evidence="18" id="KW-1185">Reference proteome</keyword>
<evidence type="ECO:0000256" key="8">
    <source>
        <dbReference type="ARBA" id="ARBA00023065"/>
    </source>
</evidence>
<proteinExistence type="inferred from homology"/>
<dbReference type="PANTHER" id="PTHR30069">
    <property type="entry name" value="TONB-DEPENDENT OUTER MEMBRANE RECEPTOR"/>
    <property type="match status" value="1"/>
</dbReference>
<keyword evidence="9 13" id="KW-0798">TonB box</keyword>
<evidence type="ECO:0000256" key="10">
    <source>
        <dbReference type="ARBA" id="ARBA00023136"/>
    </source>
</evidence>
<comment type="subcellular location">
    <subcellularLocation>
        <location evidence="1 12">Cell outer membrane</location>
        <topology evidence="1 12">Multi-pass membrane protein</topology>
    </subcellularLocation>
</comment>
<evidence type="ECO:0000256" key="7">
    <source>
        <dbReference type="ARBA" id="ARBA00023004"/>
    </source>
</evidence>
<dbReference type="GO" id="GO:0015344">
    <property type="term" value="F:siderophore uptake transmembrane transporter activity"/>
    <property type="evidence" value="ECO:0007669"/>
    <property type="project" value="TreeGrafter"/>
</dbReference>
<feature type="signal peptide" evidence="15">
    <location>
        <begin position="1"/>
        <end position="32"/>
    </location>
</feature>
<dbReference type="KEGG" id="axe:P40_02430"/>
<dbReference type="PANTHER" id="PTHR30069:SF53">
    <property type="entry name" value="COLICIN I RECEPTOR-RELATED"/>
    <property type="match status" value="1"/>
</dbReference>
<dbReference type="Gene3D" id="2.40.170.20">
    <property type="entry name" value="TonB-dependent receptor, beta-barrel domain"/>
    <property type="match status" value="1"/>
</dbReference>
<keyword evidence="10 12" id="KW-0472">Membrane</keyword>
<evidence type="ECO:0000256" key="11">
    <source>
        <dbReference type="ARBA" id="ARBA00023237"/>
    </source>
</evidence>
<gene>
    <name evidence="17" type="ORF">LZG35_16805</name>
</gene>
<evidence type="ECO:0000256" key="4">
    <source>
        <dbReference type="ARBA" id="ARBA00022496"/>
    </source>
</evidence>
<dbReference type="Gene3D" id="3.55.50.30">
    <property type="match status" value="1"/>
</dbReference>
<evidence type="ECO:0000256" key="5">
    <source>
        <dbReference type="ARBA" id="ARBA00022692"/>
    </source>
</evidence>
<evidence type="ECO:0000313" key="17">
    <source>
        <dbReference type="EMBL" id="MCE7510302.1"/>
    </source>
</evidence>
<evidence type="ECO:0000256" key="2">
    <source>
        <dbReference type="ARBA" id="ARBA00022448"/>
    </source>
</evidence>
<evidence type="ECO:0000256" key="3">
    <source>
        <dbReference type="ARBA" id="ARBA00022452"/>
    </source>
</evidence>
<dbReference type="InterPro" id="IPR039426">
    <property type="entry name" value="TonB-dep_rcpt-like"/>
</dbReference>
<dbReference type="GO" id="GO:0009279">
    <property type="term" value="C:cell outer membrane"/>
    <property type="evidence" value="ECO:0007669"/>
    <property type="project" value="UniProtKB-SubCell"/>
</dbReference>
<organism evidence="17 18">
    <name type="scientific">Alloalcanivorax xenomutans</name>
    <dbReference type="NCBI Taxonomy" id="1094342"/>
    <lineage>
        <taxon>Bacteria</taxon>
        <taxon>Pseudomonadati</taxon>
        <taxon>Pseudomonadota</taxon>
        <taxon>Gammaproteobacteria</taxon>
        <taxon>Oceanospirillales</taxon>
        <taxon>Alcanivoracaceae</taxon>
        <taxon>Alloalcanivorax</taxon>
    </lineage>
</organism>
<name>A0A9Q3ZI35_9GAMM</name>
<dbReference type="InterPro" id="IPR036942">
    <property type="entry name" value="Beta-barrel_TonB_sf"/>
</dbReference>
<dbReference type="EMBL" id="JAJVKT010000022">
    <property type="protein sequence ID" value="MCE7510302.1"/>
    <property type="molecule type" value="Genomic_DNA"/>
</dbReference>
<evidence type="ECO:0000256" key="15">
    <source>
        <dbReference type="SAM" id="SignalP"/>
    </source>
</evidence>
<dbReference type="InterPro" id="IPR000531">
    <property type="entry name" value="Beta-barrel_TonB"/>
</dbReference>
<evidence type="ECO:0000256" key="13">
    <source>
        <dbReference type="RuleBase" id="RU003357"/>
    </source>
</evidence>
<evidence type="ECO:0000256" key="12">
    <source>
        <dbReference type="PROSITE-ProRule" id="PRU01360"/>
    </source>
</evidence>
<feature type="chain" id="PRO_5040455815" evidence="15">
    <location>
        <begin position="33"/>
        <end position="747"/>
    </location>
</feature>
<protein>
    <submittedName>
        <fullName evidence="17">TonB-dependent receptor</fullName>
    </submittedName>
</protein>
<keyword evidence="6 15" id="KW-0732">Signal</keyword>
<dbReference type="GO" id="GO:0044718">
    <property type="term" value="P:siderophore transmembrane transport"/>
    <property type="evidence" value="ECO:0007669"/>
    <property type="project" value="TreeGrafter"/>
</dbReference>
<feature type="region of interest" description="Disordered" evidence="14">
    <location>
        <begin position="514"/>
        <end position="537"/>
    </location>
</feature>
<feature type="domain" description="Secretin/TonB short N-terminal" evidence="16">
    <location>
        <begin position="61"/>
        <end position="112"/>
    </location>
</feature>